<proteinExistence type="predicted"/>
<reference evidence="2 3" key="1">
    <citation type="journal article" date="2013" name="Genome Announc.">
        <title>Draft Genome Sequence of Streptomyces viridochromogenes Strain Tu57, Producer of Avilamycin.</title>
        <authorList>
            <person name="Gruning B.A."/>
            <person name="Erxleben A."/>
            <person name="Hahnlein A."/>
            <person name="Gunther S."/>
        </authorList>
    </citation>
    <scope>NUCLEOTIDE SEQUENCE [LARGE SCALE GENOMIC DNA]</scope>
    <source>
        <strain evidence="2 3">Tue57</strain>
    </source>
</reference>
<accession>L8P4E6</accession>
<comment type="caution">
    <text evidence="2">The sequence shown here is derived from an EMBL/GenBank/DDBJ whole genome shotgun (WGS) entry which is preliminary data.</text>
</comment>
<feature type="region of interest" description="Disordered" evidence="1">
    <location>
        <begin position="1"/>
        <end position="35"/>
    </location>
</feature>
<dbReference type="AlphaFoldDB" id="L8P4E6"/>
<protein>
    <submittedName>
        <fullName evidence="2">Uncharacterized protein</fullName>
    </submittedName>
</protein>
<dbReference type="Proteomes" id="UP000011205">
    <property type="component" value="Unassembled WGS sequence"/>
</dbReference>
<sequence>MGVVRTASADNEENASAADEEHSGAAEQPRGGVGAGVREQLTQLLAWLAPAQW</sequence>
<dbReference type="EMBL" id="AMLP01000254">
    <property type="protein sequence ID" value="ELS51003.1"/>
    <property type="molecule type" value="Genomic_DNA"/>
</dbReference>
<evidence type="ECO:0000256" key="1">
    <source>
        <dbReference type="SAM" id="MobiDB-lite"/>
    </source>
</evidence>
<evidence type="ECO:0000313" key="2">
    <source>
        <dbReference type="EMBL" id="ELS51003.1"/>
    </source>
</evidence>
<name>L8P4E6_STRVR</name>
<gene>
    <name evidence="2" type="ORF">STVIR_8005</name>
</gene>
<organism evidence="2 3">
    <name type="scientific">Streptomyces viridochromogenes Tue57</name>
    <dbReference type="NCBI Taxonomy" id="1160705"/>
    <lineage>
        <taxon>Bacteria</taxon>
        <taxon>Bacillati</taxon>
        <taxon>Actinomycetota</taxon>
        <taxon>Actinomycetes</taxon>
        <taxon>Kitasatosporales</taxon>
        <taxon>Streptomycetaceae</taxon>
        <taxon>Streptomyces</taxon>
    </lineage>
</organism>
<evidence type="ECO:0000313" key="3">
    <source>
        <dbReference type="Proteomes" id="UP000011205"/>
    </source>
</evidence>